<evidence type="ECO:0000313" key="2">
    <source>
        <dbReference type="EMBL" id="ADN23505.1"/>
    </source>
</evidence>
<dbReference type="EMBL" id="HP429110">
    <property type="protein sequence ID" value="ADN23505.1"/>
    <property type="molecule type" value="mRNA"/>
</dbReference>
<dbReference type="AlphaFoldDB" id="E2J6R7"/>
<feature type="chain" id="PRO_5003159611" evidence="1">
    <location>
        <begin position="18"/>
        <end position="82"/>
    </location>
</feature>
<keyword evidence="1" id="KW-0732">Signal</keyword>
<proteinExistence type="evidence at transcript level"/>
<accession>E2J6R7</accession>
<name>E2J6R7_HYARU</name>
<evidence type="ECO:0000256" key="1">
    <source>
        <dbReference type="SAM" id="SignalP"/>
    </source>
</evidence>
<sequence length="82" mass="9144">MGVMFLTLCALQEFVFITETMVSSTKTTCQAGEKTLCLEKYPVSDCECVNKRSQCDPEEYDCGDGNKPKSCTDTLHACFCYC</sequence>
<feature type="signal peptide" evidence="1">
    <location>
        <begin position="1"/>
        <end position="17"/>
    </location>
</feature>
<organism evidence="2">
    <name type="scientific">Hyalomma rufipes</name>
    <name type="common">Tick</name>
    <name type="synonym">Hyalomma marginatum rufipes</name>
    <dbReference type="NCBI Taxonomy" id="72862"/>
    <lineage>
        <taxon>Eukaryota</taxon>
        <taxon>Metazoa</taxon>
        <taxon>Ecdysozoa</taxon>
        <taxon>Arthropoda</taxon>
        <taxon>Chelicerata</taxon>
        <taxon>Arachnida</taxon>
        <taxon>Acari</taxon>
        <taxon>Parasitiformes</taxon>
        <taxon>Ixodida</taxon>
        <taxon>Ixodoidea</taxon>
        <taxon>Ixodidae</taxon>
        <taxon>Hyalomminae</taxon>
        <taxon>Hyalomma</taxon>
    </lineage>
</organism>
<protein>
    <submittedName>
        <fullName evidence="2">Hypothetical secreted peptide</fullName>
    </submittedName>
</protein>
<reference evidence="2" key="1">
    <citation type="journal article" date="2011" name="J. Proteomics">
        <title>An insight into the sialotranscriptome and proteome of the coarse bontlegged tick, Hyalomma marginatum rufipes.</title>
        <authorList>
            <person name="Francischetti I.M."/>
            <person name="Anderson J.M."/>
            <person name="Manoukis N."/>
            <person name="Pham V.M."/>
            <person name="Ribeiro J.M."/>
        </authorList>
    </citation>
    <scope>NUCLEOTIDE SEQUENCE</scope>
    <source>
        <tissue evidence="2">Salivary gland</tissue>
    </source>
</reference>